<feature type="region of interest" description="Disordered" evidence="1">
    <location>
        <begin position="259"/>
        <end position="278"/>
    </location>
</feature>
<gene>
    <name evidence="4" type="ORF">P6F46_08550</name>
</gene>
<evidence type="ECO:0000256" key="1">
    <source>
        <dbReference type="SAM" id="MobiDB-lite"/>
    </source>
</evidence>
<comment type="caution">
    <text evidence="4">The sequence shown here is derived from an EMBL/GenBank/DDBJ whole genome shotgun (WGS) entry which is preliminary data.</text>
</comment>
<organism evidence="4 5">
    <name type="scientific">Bacillus shihchuchen</name>
    <dbReference type="NCBI Taxonomy" id="3036942"/>
    <lineage>
        <taxon>Bacteria</taxon>
        <taxon>Bacillati</taxon>
        <taxon>Bacillota</taxon>
        <taxon>Bacilli</taxon>
        <taxon>Bacillales</taxon>
        <taxon>Bacillaceae</taxon>
        <taxon>Bacillus</taxon>
        <taxon>Bacillus cereus group</taxon>
    </lineage>
</organism>
<feature type="transmembrane region" description="Helical" evidence="2">
    <location>
        <begin position="15"/>
        <end position="34"/>
    </location>
</feature>
<evidence type="ECO:0000256" key="2">
    <source>
        <dbReference type="SAM" id="Phobius"/>
    </source>
</evidence>
<reference evidence="4 5" key="1">
    <citation type="journal article" date="2023" name="Int. J. Mol. Sci.">
        <title>Pathogenicity and Genomic Characterization of a Novel Genospecies, Bacillus shihchuchen, of the Bacillus cereus Group Isolated from Chinese Softshell Turtle (Pelodiscus sinensis).</title>
        <authorList>
            <person name="Cheng L.W."/>
            <person name="Byadgi O.V."/>
            <person name="Tsai C.E."/>
            <person name="Wang P.C."/>
            <person name="Chen S.C."/>
        </authorList>
    </citation>
    <scope>NUCLEOTIDE SEQUENCE [LARGE SCALE GENOMIC DNA]</scope>
    <source>
        <strain evidence="4 5">QF108-045</strain>
    </source>
</reference>
<sequence length="278" mass="30134">MELQNDKRGVDDEKILLVAIACIIIGVIGISQTYEKAVQTAEEGNKEDIIKNETLKNIEVKLDARDIVVQKSPDSSFYVKQSGDARKQEVRITEDGDTLKIIGKREKGASFDFSFYDFRFQTSTLTLLVPERSYQDVKVNSSAGQIEISDVKSDHVSVETLAGEVDLKHVTAKNVVGSTKAGEVNFKKVIGKVTAKTTSGEINILDHDSKYNLEASSTAGDIDITLSEKPQDAVITGQSAAGDVTIFNEENKNVTIGNGSKKISGKTAAGDVTIETRS</sequence>
<name>A0ABT7KW54_9BACI</name>
<dbReference type="Pfam" id="PF13349">
    <property type="entry name" value="DUF4097"/>
    <property type="match status" value="1"/>
</dbReference>
<dbReference type="InterPro" id="IPR025164">
    <property type="entry name" value="Toastrack_DUF4097"/>
</dbReference>
<feature type="domain" description="DUF4097" evidence="3">
    <location>
        <begin position="136"/>
        <end position="275"/>
    </location>
</feature>
<dbReference type="Proteomes" id="UP001229716">
    <property type="component" value="Unassembled WGS sequence"/>
</dbReference>
<proteinExistence type="predicted"/>
<keyword evidence="2" id="KW-0812">Transmembrane</keyword>
<evidence type="ECO:0000259" key="3">
    <source>
        <dbReference type="Pfam" id="PF13349"/>
    </source>
</evidence>
<keyword evidence="5" id="KW-1185">Reference proteome</keyword>
<accession>A0ABT7KW54</accession>
<evidence type="ECO:0000313" key="4">
    <source>
        <dbReference type="EMBL" id="MDL2417604.1"/>
    </source>
</evidence>
<protein>
    <submittedName>
        <fullName evidence="4">DUF4097 family beta strand repeat-containing protein</fullName>
    </submittedName>
</protein>
<evidence type="ECO:0000313" key="5">
    <source>
        <dbReference type="Proteomes" id="UP001229716"/>
    </source>
</evidence>
<keyword evidence="2" id="KW-1133">Transmembrane helix</keyword>
<dbReference type="EMBL" id="JASWHZ010000001">
    <property type="protein sequence ID" value="MDL2417604.1"/>
    <property type="molecule type" value="Genomic_DNA"/>
</dbReference>
<keyword evidence="2" id="KW-0472">Membrane</keyword>